<dbReference type="RefSeq" id="WP_379666462.1">
    <property type="nucleotide sequence ID" value="NZ_JBHULH010000004.1"/>
</dbReference>
<dbReference type="GO" id="GO:0016301">
    <property type="term" value="F:kinase activity"/>
    <property type="evidence" value="ECO:0007669"/>
    <property type="project" value="UniProtKB-KW"/>
</dbReference>
<dbReference type="Gene3D" id="3.30.565.10">
    <property type="entry name" value="Histidine kinase-like ATPase, C-terminal domain"/>
    <property type="match status" value="1"/>
</dbReference>
<name>A0ABW5LVE0_9FLAO</name>
<evidence type="ECO:0000259" key="10">
    <source>
        <dbReference type="PROSITE" id="PS50109"/>
    </source>
</evidence>
<accession>A0ABW5LVE0</accession>
<comment type="catalytic activity">
    <reaction evidence="1">
        <text>ATP + protein L-histidine = ADP + protein N-phospho-L-histidine.</text>
        <dbReference type="EC" id="2.7.13.3"/>
    </reaction>
</comment>
<dbReference type="Gene3D" id="1.20.5.1930">
    <property type="match status" value="1"/>
</dbReference>
<dbReference type="PANTHER" id="PTHR24421">
    <property type="entry name" value="NITRATE/NITRITE SENSOR PROTEIN NARX-RELATED"/>
    <property type="match status" value="1"/>
</dbReference>
<evidence type="ECO:0000256" key="8">
    <source>
        <dbReference type="ARBA" id="ARBA00023012"/>
    </source>
</evidence>
<organism evidence="11 12">
    <name type="scientific">Pseudotenacibaculum haliotis</name>
    <dbReference type="NCBI Taxonomy" id="1862138"/>
    <lineage>
        <taxon>Bacteria</taxon>
        <taxon>Pseudomonadati</taxon>
        <taxon>Bacteroidota</taxon>
        <taxon>Flavobacteriia</taxon>
        <taxon>Flavobacteriales</taxon>
        <taxon>Flavobacteriaceae</taxon>
        <taxon>Pseudotenacibaculum</taxon>
    </lineage>
</organism>
<dbReference type="InterPro" id="IPR050482">
    <property type="entry name" value="Sensor_HK_TwoCompSys"/>
</dbReference>
<evidence type="ECO:0000256" key="7">
    <source>
        <dbReference type="ARBA" id="ARBA00022840"/>
    </source>
</evidence>
<evidence type="ECO:0000256" key="4">
    <source>
        <dbReference type="ARBA" id="ARBA00022679"/>
    </source>
</evidence>
<sequence>MKLNTTITFLIIIAIFFSCKQKNIQIKNDKRYIDSLTIYLDRFQLDKIERVKKEYNLSSDLQNLIRWHLSYIKYGEINLPPDSITKKIISNNHLYFLKNLTLGEYYQNKSSSDSLAHKYFSEAKKFALRNKNKIQSNLATKKIIELHLGKDNDKARNILSYQIKDLKKYSFDNTEKLWQCYYELRFISSVKKINYIDELLQLEELIGDSNHFLKGRCQQFIGVSYFFFLKNLKKSNEYYLKANLNYEKTKLLFPNSFSFGIKVNIGVNYYKLNQQNESIKYYKEGVSVPIILGRQRYKKSIAYDWIIKYYKNINKLDSALIYIDKKNKLDSLISYGNNLEFSTIYNNQKLRDESEEQKKTYDNYLIVGISFFLFLITISSLTIKNSRRKRLLAIQEKELEIQKNIALAQEKELETQKNLTLLKEQEITTINAMIEGQEKERKRVAEDLHDNLGSVIATLKLHFDNLRINREKKKIDQETLFDKTESLIDEAYKKVRSIAHAKNAGVIANQGLLTAVEIMAEKISSATNNFEIQVVYSGLDTPLDNSLEIALFRIIQELTTNIIKHAEASFVTIGLNEHQDGINIMIEDNGKGMDASQINLKKGMGLHSIQTRVEHLKGDFTIDSTPTKGTTIIINVPT</sequence>
<dbReference type="Proteomes" id="UP001597508">
    <property type="component" value="Unassembled WGS sequence"/>
</dbReference>
<dbReference type="Pfam" id="PF02518">
    <property type="entry name" value="HATPase_c"/>
    <property type="match status" value="1"/>
</dbReference>
<dbReference type="InterPro" id="IPR036890">
    <property type="entry name" value="HATPase_C_sf"/>
</dbReference>
<dbReference type="Pfam" id="PF07730">
    <property type="entry name" value="HisKA_3"/>
    <property type="match status" value="1"/>
</dbReference>
<keyword evidence="6 11" id="KW-0418">Kinase</keyword>
<keyword evidence="4" id="KW-0808">Transferase</keyword>
<dbReference type="InterPro" id="IPR011712">
    <property type="entry name" value="Sig_transdc_His_kin_sub3_dim/P"/>
</dbReference>
<dbReference type="InterPro" id="IPR003594">
    <property type="entry name" value="HATPase_dom"/>
</dbReference>
<dbReference type="PANTHER" id="PTHR24421:SF10">
    <property type="entry name" value="NITRATE_NITRITE SENSOR PROTEIN NARQ"/>
    <property type="match status" value="1"/>
</dbReference>
<dbReference type="EMBL" id="JBHULH010000004">
    <property type="protein sequence ID" value="MFD2567756.1"/>
    <property type="molecule type" value="Genomic_DNA"/>
</dbReference>
<keyword evidence="7" id="KW-0067">ATP-binding</keyword>
<evidence type="ECO:0000313" key="12">
    <source>
        <dbReference type="Proteomes" id="UP001597508"/>
    </source>
</evidence>
<evidence type="ECO:0000256" key="5">
    <source>
        <dbReference type="ARBA" id="ARBA00022741"/>
    </source>
</evidence>
<keyword evidence="12" id="KW-1185">Reference proteome</keyword>
<evidence type="ECO:0000256" key="6">
    <source>
        <dbReference type="ARBA" id="ARBA00022777"/>
    </source>
</evidence>
<proteinExistence type="predicted"/>
<dbReference type="CDD" id="cd16917">
    <property type="entry name" value="HATPase_UhpB-NarQ-NarX-like"/>
    <property type="match status" value="1"/>
</dbReference>
<evidence type="ECO:0000313" key="11">
    <source>
        <dbReference type="EMBL" id="MFD2567756.1"/>
    </source>
</evidence>
<keyword evidence="5" id="KW-0547">Nucleotide-binding</keyword>
<evidence type="ECO:0000256" key="2">
    <source>
        <dbReference type="ARBA" id="ARBA00012438"/>
    </source>
</evidence>
<dbReference type="SUPFAM" id="SSF55874">
    <property type="entry name" value="ATPase domain of HSP90 chaperone/DNA topoisomerase II/histidine kinase"/>
    <property type="match status" value="1"/>
</dbReference>
<evidence type="ECO:0000256" key="9">
    <source>
        <dbReference type="SAM" id="Phobius"/>
    </source>
</evidence>
<reference evidence="12" key="1">
    <citation type="journal article" date="2019" name="Int. J. Syst. Evol. Microbiol.">
        <title>The Global Catalogue of Microorganisms (GCM) 10K type strain sequencing project: providing services to taxonomists for standard genome sequencing and annotation.</title>
        <authorList>
            <consortium name="The Broad Institute Genomics Platform"/>
            <consortium name="The Broad Institute Genome Sequencing Center for Infectious Disease"/>
            <person name="Wu L."/>
            <person name="Ma J."/>
        </authorList>
    </citation>
    <scope>NUCLEOTIDE SEQUENCE [LARGE SCALE GENOMIC DNA]</scope>
    <source>
        <strain evidence="12">KCTC 52127</strain>
    </source>
</reference>
<protein>
    <recommendedName>
        <fullName evidence="2">histidine kinase</fullName>
        <ecNumber evidence="2">2.7.13.3</ecNumber>
    </recommendedName>
</protein>
<feature type="transmembrane region" description="Helical" evidence="9">
    <location>
        <begin position="364"/>
        <end position="383"/>
    </location>
</feature>
<evidence type="ECO:0000256" key="1">
    <source>
        <dbReference type="ARBA" id="ARBA00000085"/>
    </source>
</evidence>
<keyword evidence="9" id="KW-0812">Transmembrane</keyword>
<dbReference type="SMART" id="SM00387">
    <property type="entry name" value="HATPase_c"/>
    <property type="match status" value="1"/>
</dbReference>
<dbReference type="InterPro" id="IPR005467">
    <property type="entry name" value="His_kinase_dom"/>
</dbReference>
<feature type="domain" description="Histidine kinase" evidence="10">
    <location>
        <begin position="443"/>
        <end position="638"/>
    </location>
</feature>
<keyword evidence="8" id="KW-0902">Two-component regulatory system</keyword>
<comment type="caution">
    <text evidence="11">The sequence shown here is derived from an EMBL/GenBank/DDBJ whole genome shotgun (WGS) entry which is preliminary data.</text>
</comment>
<dbReference type="PROSITE" id="PS51257">
    <property type="entry name" value="PROKAR_LIPOPROTEIN"/>
    <property type="match status" value="1"/>
</dbReference>
<gene>
    <name evidence="11" type="ORF">ACFSRZ_10260</name>
</gene>
<dbReference type="PROSITE" id="PS50109">
    <property type="entry name" value="HIS_KIN"/>
    <property type="match status" value="1"/>
</dbReference>
<evidence type="ECO:0000256" key="3">
    <source>
        <dbReference type="ARBA" id="ARBA00022553"/>
    </source>
</evidence>
<keyword evidence="9" id="KW-1133">Transmembrane helix</keyword>
<keyword evidence="3" id="KW-0597">Phosphoprotein</keyword>
<dbReference type="EC" id="2.7.13.3" evidence="2"/>
<keyword evidence="9" id="KW-0472">Membrane</keyword>